<sequence>MSTAVSSAAFGMDDPISLALRPPPRETASQRVERLKSEAEKKKISDEIDKRLKDDAQRMKKEKAGEHKILLLGQAAAGKTTVLKQMRLLYDKDAHNRDRESWRTVIQLNVIAAVRTLVECIEAAELADQLEDNDSTQVVGEKRYQQESTGASVSSPPVNNRGLLARLRFAPLLSLEPVIRRRLGAVGEADDLSKVPGAGPGTWSIARSEPSSPTGRVSSTVLLKAGWQERLMERMRFSSDNSDSRSVHSLTGSTTGSIKGFIERKRSSPMLKKAAQDQAASHCASSEGLDHGCQTRTSKAEDPSHMLLATRDEIKKMWNDPLVRRLRRRGKLDIVDSAAYFIDHIDRISDLAYQPTDDDILHARVRTVGITDDRFQIDKNTAYRIYDVGGSRNQRSFWAPYFDDAQAIIFLAPISAFDQKLIEDPSVNRVEDSMQLFSQIIENPLLRDVSLVLFLNKIDVLEKKLRQGILVSDHFPEYEGENEFEEVWRWFRSRFRKIVTSKRSVAPQRPIYVHTTVATSTKQIKNILASVNDAILRNNLKTTGLSY</sequence>
<keyword evidence="2" id="KW-1185">Reference proteome</keyword>
<name>A0ACD0NLH6_9BASI</name>
<organism evidence="1 2">
    <name type="scientific">Violaceomyces palustris</name>
    <dbReference type="NCBI Taxonomy" id="1673888"/>
    <lineage>
        <taxon>Eukaryota</taxon>
        <taxon>Fungi</taxon>
        <taxon>Dikarya</taxon>
        <taxon>Basidiomycota</taxon>
        <taxon>Ustilaginomycotina</taxon>
        <taxon>Ustilaginomycetes</taxon>
        <taxon>Violaceomycetales</taxon>
        <taxon>Violaceomycetaceae</taxon>
        <taxon>Violaceomyces</taxon>
    </lineage>
</organism>
<gene>
    <name evidence="1" type="ORF">IE53DRAFT_18571</name>
</gene>
<dbReference type="Proteomes" id="UP000245626">
    <property type="component" value="Unassembled WGS sequence"/>
</dbReference>
<evidence type="ECO:0000313" key="1">
    <source>
        <dbReference type="EMBL" id="PWN46634.1"/>
    </source>
</evidence>
<accession>A0ACD0NLH6</accession>
<reference evidence="1 2" key="1">
    <citation type="journal article" date="2018" name="Mol. Biol. Evol.">
        <title>Broad Genomic Sampling Reveals a Smut Pathogenic Ancestry of the Fungal Clade Ustilaginomycotina.</title>
        <authorList>
            <person name="Kijpornyongpan T."/>
            <person name="Mondo S.J."/>
            <person name="Barry K."/>
            <person name="Sandor L."/>
            <person name="Lee J."/>
            <person name="Lipzen A."/>
            <person name="Pangilinan J."/>
            <person name="LaButti K."/>
            <person name="Hainaut M."/>
            <person name="Henrissat B."/>
            <person name="Grigoriev I.V."/>
            <person name="Spatafora J.W."/>
            <person name="Aime M.C."/>
        </authorList>
    </citation>
    <scope>NUCLEOTIDE SEQUENCE [LARGE SCALE GENOMIC DNA]</scope>
    <source>
        <strain evidence="1 2">SA 807</strain>
    </source>
</reference>
<dbReference type="EMBL" id="KZ820818">
    <property type="protein sequence ID" value="PWN46634.1"/>
    <property type="molecule type" value="Genomic_DNA"/>
</dbReference>
<evidence type="ECO:0000313" key="2">
    <source>
        <dbReference type="Proteomes" id="UP000245626"/>
    </source>
</evidence>
<proteinExistence type="predicted"/>
<protein>
    <submittedName>
        <fullName evidence="1">Guanine nucleotide binding protein, alpha subunit</fullName>
    </submittedName>
</protein>